<dbReference type="STRING" id="200904.GCA_900168775_01474"/>
<comment type="pathway">
    <text evidence="10 11">Cell wall biogenesis; peptidoglycan biosynthesis.</text>
</comment>
<dbReference type="Pfam" id="PF01225">
    <property type="entry name" value="Mur_ligase"/>
    <property type="match status" value="1"/>
</dbReference>
<dbReference type="Pfam" id="PF08245">
    <property type="entry name" value="Mur_ligase_M"/>
    <property type="match status" value="1"/>
</dbReference>
<keyword evidence="9 10" id="KW-0961">Cell wall biogenesis/degradation</keyword>
<comment type="function">
    <text evidence="10 11">Involved in cell wall formation. Catalyzes the final step in the synthesis of UDP-N-acetylmuramoyl-pentapeptide, the precursor of murein.</text>
</comment>
<keyword evidence="3 10" id="KW-0132">Cell division</keyword>
<protein>
    <recommendedName>
        <fullName evidence="10 11">UDP-N-acetylmuramoyl-tripeptide--D-alanyl-D-alanine ligase</fullName>
        <ecNumber evidence="10 11">6.3.2.10</ecNumber>
    </recommendedName>
    <alternativeName>
        <fullName evidence="10">D-alanyl-D-alanine-adding enzyme</fullName>
    </alternativeName>
</protein>
<dbReference type="Gene3D" id="3.40.1390.10">
    <property type="entry name" value="MurE/MurF, N-terminal domain"/>
    <property type="match status" value="1"/>
</dbReference>
<dbReference type="Pfam" id="PF02875">
    <property type="entry name" value="Mur_ligase_C"/>
    <property type="match status" value="1"/>
</dbReference>
<keyword evidence="4 10" id="KW-0547">Nucleotide-binding</keyword>
<keyword evidence="16" id="KW-1185">Reference proteome</keyword>
<evidence type="ECO:0000256" key="2">
    <source>
        <dbReference type="ARBA" id="ARBA00022598"/>
    </source>
</evidence>
<dbReference type="EMBL" id="QNRI01000001">
    <property type="protein sequence ID" value="RBP01893.1"/>
    <property type="molecule type" value="Genomic_DNA"/>
</dbReference>
<dbReference type="GO" id="GO:0008360">
    <property type="term" value="P:regulation of cell shape"/>
    <property type="evidence" value="ECO:0007669"/>
    <property type="project" value="UniProtKB-KW"/>
</dbReference>
<keyword evidence="7 10" id="KW-0573">Peptidoglycan synthesis</keyword>
<comment type="caution">
    <text evidence="15">The sequence shown here is derived from an EMBL/GenBank/DDBJ whole genome shotgun (WGS) entry which is preliminary data.</text>
</comment>
<dbReference type="Proteomes" id="UP000252254">
    <property type="component" value="Unassembled WGS sequence"/>
</dbReference>
<keyword evidence="5 10" id="KW-0067">ATP-binding</keyword>
<dbReference type="NCBIfam" id="TIGR01143">
    <property type="entry name" value="murF"/>
    <property type="match status" value="1"/>
</dbReference>
<dbReference type="GO" id="GO:0071555">
    <property type="term" value="P:cell wall organization"/>
    <property type="evidence" value="ECO:0007669"/>
    <property type="project" value="UniProtKB-KW"/>
</dbReference>
<dbReference type="EC" id="6.3.2.10" evidence="10 11"/>
<comment type="similarity">
    <text evidence="10">Belongs to the MurCDEF family. MurF subfamily.</text>
</comment>
<feature type="binding site" evidence="10">
    <location>
        <begin position="114"/>
        <end position="120"/>
    </location>
    <ligand>
        <name>ATP</name>
        <dbReference type="ChEBI" id="CHEBI:30616"/>
    </ligand>
</feature>
<dbReference type="InterPro" id="IPR005863">
    <property type="entry name" value="UDP-N-AcMur_synth"/>
</dbReference>
<dbReference type="InterPro" id="IPR004101">
    <property type="entry name" value="Mur_ligase_C"/>
</dbReference>
<dbReference type="InterPro" id="IPR035911">
    <property type="entry name" value="MurE/MurF_N"/>
</dbReference>
<evidence type="ECO:0000256" key="9">
    <source>
        <dbReference type="ARBA" id="ARBA00023316"/>
    </source>
</evidence>
<dbReference type="InterPro" id="IPR013221">
    <property type="entry name" value="Mur_ligase_cen"/>
</dbReference>
<dbReference type="SUPFAM" id="SSF53623">
    <property type="entry name" value="MurD-like peptide ligases, catalytic domain"/>
    <property type="match status" value="1"/>
</dbReference>
<gene>
    <name evidence="10" type="primary">murF</name>
    <name evidence="15" type="ORF">DES48_101640</name>
</gene>
<dbReference type="HAMAP" id="MF_02019">
    <property type="entry name" value="MurF"/>
    <property type="match status" value="1"/>
</dbReference>
<dbReference type="InterPro" id="IPR000713">
    <property type="entry name" value="Mur_ligase_N"/>
</dbReference>
<dbReference type="RefSeq" id="WP_113866745.1">
    <property type="nucleotide sequence ID" value="NZ_BAABQN010000001.1"/>
</dbReference>
<keyword evidence="8 10" id="KW-0131">Cell cycle</keyword>
<evidence type="ECO:0000256" key="7">
    <source>
        <dbReference type="ARBA" id="ARBA00022984"/>
    </source>
</evidence>
<dbReference type="AlphaFoldDB" id="A0A366EHS3"/>
<dbReference type="InterPro" id="IPR036565">
    <property type="entry name" value="Mur-like_cat_sf"/>
</dbReference>
<dbReference type="GO" id="GO:0009252">
    <property type="term" value="P:peptidoglycan biosynthetic process"/>
    <property type="evidence" value="ECO:0007669"/>
    <property type="project" value="UniProtKB-UniRule"/>
</dbReference>
<dbReference type="PANTHER" id="PTHR43024">
    <property type="entry name" value="UDP-N-ACETYLMURAMOYL-TRIPEPTIDE--D-ALANYL-D-ALANINE LIGASE"/>
    <property type="match status" value="1"/>
</dbReference>
<keyword evidence="6 10" id="KW-0133">Cell shape</keyword>
<dbReference type="UniPathway" id="UPA00219"/>
<evidence type="ECO:0000313" key="16">
    <source>
        <dbReference type="Proteomes" id="UP000252254"/>
    </source>
</evidence>
<dbReference type="InterPro" id="IPR036615">
    <property type="entry name" value="Mur_ligase_C_dom_sf"/>
</dbReference>
<evidence type="ECO:0000256" key="4">
    <source>
        <dbReference type="ARBA" id="ARBA00022741"/>
    </source>
</evidence>
<evidence type="ECO:0000259" key="12">
    <source>
        <dbReference type="Pfam" id="PF01225"/>
    </source>
</evidence>
<evidence type="ECO:0000256" key="5">
    <source>
        <dbReference type="ARBA" id="ARBA00022840"/>
    </source>
</evidence>
<dbReference type="OrthoDB" id="9801978at2"/>
<evidence type="ECO:0000256" key="3">
    <source>
        <dbReference type="ARBA" id="ARBA00022618"/>
    </source>
</evidence>
<name>A0A366EHS3_9BACI</name>
<dbReference type="Gene3D" id="3.90.190.20">
    <property type="entry name" value="Mur ligase, C-terminal domain"/>
    <property type="match status" value="1"/>
</dbReference>
<organism evidence="15 16">
    <name type="scientific">Paraliobacillus ryukyuensis</name>
    <dbReference type="NCBI Taxonomy" id="200904"/>
    <lineage>
        <taxon>Bacteria</taxon>
        <taxon>Bacillati</taxon>
        <taxon>Bacillota</taxon>
        <taxon>Bacilli</taxon>
        <taxon>Bacillales</taxon>
        <taxon>Bacillaceae</taxon>
        <taxon>Paraliobacillus</taxon>
    </lineage>
</organism>
<dbReference type="Gene3D" id="3.40.1190.10">
    <property type="entry name" value="Mur-like, catalytic domain"/>
    <property type="match status" value="1"/>
</dbReference>
<accession>A0A366EHS3</accession>
<dbReference type="InterPro" id="IPR051046">
    <property type="entry name" value="MurCDEF_CellWall_CoF430Synth"/>
</dbReference>
<dbReference type="PANTHER" id="PTHR43024:SF1">
    <property type="entry name" value="UDP-N-ACETYLMURAMOYL-TRIPEPTIDE--D-ALANYL-D-ALANINE LIGASE"/>
    <property type="match status" value="1"/>
</dbReference>
<dbReference type="GO" id="GO:0047480">
    <property type="term" value="F:UDP-N-acetylmuramoyl-tripeptide-D-alanyl-D-alanine ligase activity"/>
    <property type="evidence" value="ECO:0007669"/>
    <property type="project" value="UniProtKB-UniRule"/>
</dbReference>
<evidence type="ECO:0000259" key="13">
    <source>
        <dbReference type="Pfam" id="PF02875"/>
    </source>
</evidence>
<proteinExistence type="inferred from homology"/>
<evidence type="ECO:0000256" key="11">
    <source>
        <dbReference type="RuleBase" id="RU004136"/>
    </source>
</evidence>
<keyword evidence="2 10" id="KW-0436">Ligase</keyword>
<feature type="domain" description="Mur ligase C-terminal" evidence="13">
    <location>
        <begin position="314"/>
        <end position="439"/>
    </location>
</feature>
<evidence type="ECO:0000256" key="8">
    <source>
        <dbReference type="ARBA" id="ARBA00023306"/>
    </source>
</evidence>
<sequence length="451" mass="49693">MLFTTQAMLQLFPNTHGATADEISIKHVATDTRVSMNHALFVPIKGENFNGHDYLRQAIEQGAVAALWNKNENIPAYVPTDFPIFLVDNTLTALQQLAAYYRELVDPHVIGVTGSNGKTTTKDIIASVLAGKFKTHRTQGNLNNHIGVPLTILSMPNDTEVLVVEMGMNHFGEIEVLSKIAQPNHAVITNIGESHIEFLGSRAGIAKAKAEILSGLDQEGKLIFDGDEPLLYPYQNTVANISIGFNETNAIVIKDVVISSSSSTFYYNQEQYSIPLLGKHHVKNASFAIAIAKELGVKPQMIREKLATIELTGMRFETAKGRNGATIIDDTYNASPTSMRAAIEVVKELKAYDKKILVLGDMFELGENTKAYHREIAEEITKDIHYLCTIGESALEIHKAAEQRLPALKSNHFATKNDLIQYLQPLLTPSTVVLLKASRGMKLEEVSKQLV</sequence>
<dbReference type="GO" id="GO:0005737">
    <property type="term" value="C:cytoplasm"/>
    <property type="evidence" value="ECO:0007669"/>
    <property type="project" value="UniProtKB-SubCell"/>
</dbReference>
<evidence type="ECO:0000259" key="14">
    <source>
        <dbReference type="Pfam" id="PF08245"/>
    </source>
</evidence>
<feature type="domain" description="Mur ligase N-terminal catalytic" evidence="12">
    <location>
        <begin position="25"/>
        <end position="101"/>
    </location>
</feature>
<dbReference type="GO" id="GO:0051301">
    <property type="term" value="P:cell division"/>
    <property type="evidence" value="ECO:0007669"/>
    <property type="project" value="UniProtKB-KW"/>
</dbReference>
<feature type="domain" description="Mur ligase central" evidence="14">
    <location>
        <begin position="112"/>
        <end position="292"/>
    </location>
</feature>
<keyword evidence="1 10" id="KW-0963">Cytoplasm</keyword>
<dbReference type="SUPFAM" id="SSF63418">
    <property type="entry name" value="MurE/MurF N-terminal domain"/>
    <property type="match status" value="1"/>
</dbReference>
<comment type="subcellular location">
    <subcellularLocation>
        <location evidence="10 11">Cytoplasm</location>
    </subcellularLocation>
</comment>
<reference evidence="15 16" key="1">
    <citation type="submission" date="2018-06" db="EMBL/GenBank/DDBJ databases">
        <title>Genomic Encyclopedia of Type Strains, Phase IV (KMG-IV): sequencing the most valuable type-strain genomes for metagenomic binning, comparative biology and taxonomic classification.</title>
        <authorList>
            <person name="Goeker M."/>
        </authorList>
    </citation>
    <scope>NUCLEOTIDE SEQUENCE [LARGE SCALE GENOMIC DNA]</scope>
    <source>
        <strain evidence="15 16">DSM 15140</strain>
    </source>
</reference>
<dbReference type="SUPFAM" id="SSF53244">
    <property type="entry name" value="MurD-like peptide ligases, peptide-binding domain"/>
    <property type="match status" value="1"/>
</dbReference>
<dbReference type="GO" id="GO:0005524">
    <property type="term" value="F:ATP binding"/>
    <property type="evidence" value="ECO:0007669"/>
    <property type="project" value="UniProtKB-UniRule"/>
</dbReference>
<evidence type="ECO:0000313" key="15">
    <source>
        <dbReference type="EMBL" id="RBP01893.1"/>
    </source>
</evidence>
<evidence type="ECO:0000256" key="6">
    <source>
        <dbReference type="ARBA" id="ARBA00022960"/>
    </source>
</evidence>
<comment type="catalytic activity">
    <reaction evidence="10 11">
        <text>D-alanyl-D-alanine + UDP-N-acetyl-alpha-D-muramoyl-L-alanyl-gamma-D-glutamyl-meso-2,6-diaminopimelate + ATP = UDP-N-acetyl-alpha-D-muramoyl-L-alanyl-gamma-D-glutamyl-meso-2,6-diaminopimeloyl-D-alanyl-D-alanine + ADP + phosphate + H(+)</text>
        <dbReference type="Rhea" id="RHEA:28374"/>
        <dbReference type="ChEBI" id="CHEBI:15378"/>
        <dbReference type="ChEBI" id="CHEBI:30616"/>
        <dbReference type="ChEBI" id="CHEBI:43474"/>
        <dbReference type="ChEBI" id="CHEBI:57822"/>
        <dbReference type="ChEBI" id="CHEBI:61386"/>
        <dbReference type="ChEBI" id="CHEBI:83905"/>
        <dbReference type="ChEBI" id="CHEBI:456216"/>
        <dbReference type="EC" id="6.3.2.10"/>
    </reaction>
</comment>
<evidence type="ECO:0000256" key="10">
    <source>
        <dbReference type="HAMAP-Rule" id="MF_02019"/>
    </source>
</evidence>
<dbReference type="GO" id="GO:0008766">
    <property type="term" value="F:UDP-N-acetylmuramoylalanyl-D-glutamyl-2,6-diaminopimelate-D-alanyl-D-alanine ligase activity"/>
    <property type="evidence" value="ECO:0007669"/>
    <property type="project" value="RHEA"/>
</dbReference>
<evidence type="ECO:0000256" key="1">
    <source>
        <dbReference type="ARBA" id="ARBA00022490"/>
    </source>
</evidence>